<evidence type="ECO:0000313" key="2">
    <source>
        <dbReference type="Proteomes" id="UP000269669"/>
    </source>
</evidence>
<name>A0A3R9P0A9_9BACT</name>
<dbReference type="SUPFAM" id="SSF56925">
    <property type="entry name" value="OMPA-like"/>
    <property type="match status" value="1"/>
</dbReference>
<dbReference type="RefSeq" id="WP_125486433.1">
    <property type="nucleotide sequence ID" value="NZ_RSDW01000001.1"/>
</dbReference>
<dbReference type="Gene3D" id="2.40.160.20">
    <property type="match status" value="1"/>
</dbReference>
<accession>A0A3R9P0A9</accession>
<comment type="caution">
    <text evidence="1">The sequence shown here is derived from an EMBL/GenBank/DDBJ whole genome shotgun (WGS) entry which is preliminary data.</text>
</comment>
<dbReference type="Pfam" id="PF09411">
    <property type="entry name" value="PagL"/>
    <property type="match status" value="1"/>
</dbReference>
<dbReference type="OrthoDB" id="121452at2"/>
<dbReference type="EMBL" id="RSDW01000001">
    <property type="protein sequence ID" value="RSL18019.1"/>
    <property type="molecule type" value="Genomic_DNA"/>
</dbReference>
<dbReference type="InterPro" id="IPR018550">
    <property type="entry name" value="Lipid-A_deacylase-rel"/>
</dbReference>
<evidence type="ECO:0000313" key="1">
    <source>
        <dbReference type="EMBL" id="RSL18019.1"/>
    </source>
</evidence>
<sequence>MTTHRFLGSSFILRRSDRRFDCSFGVNYVAILAALCLLAPQTALSQESVVNSSRETTIPAESDVLITKPPPIKQPVESEISVTTMIPDGDYRVFSATVRCKAWTVGVEYDRHSWGHLLKSQVDYVVEVIPIVILSQPAVSDFWGNAKSPNQELVPGFAISPFGFRFLWRNNKAVRPYMTGKLGAAVFAQKAFSPKASYTNFNVQVDAGFLFRMSERVDLRIDPFVFFHVSNGYLAASNPGMDELATRIGISYHLGKRER</sequence>
<dbReference type="AlphaFoldDB" id="A0A3R9P0A9"/>
<dbReference type="InterPro" id="IPR011250">
    <property type="entry name" value="OMP/PagP_B-barrel"/>
</dbReference>
<organism evidence="1 2">
    <name type="scientific">Edaphobacter aggregans</name>
    <dbReference type="NCBI Taxonomy" id="570835"/>
    <lineage>
        <taxon>Bacteria</taxon>
        <taxon>Pseudomonadati</taxon>
        <taxon>Acidobacteriota</taxon>
        <taxon>Terriglobia</taxon>
        <taxon>Terriglobales</taxon>
        <taxon>Acidobacteriaceae</taxon>
        <taxon>Edaphobacter</taxon>
    </lineage>
</organism>
<protein>
    <submittedName>
        <fullName evidence="1">Lipid A 3-O-deacylase PagL</fullName>
    </submittedName>
</protein>
<gene>
    <name evidence="1" type="ORF">EDE15_3575</name>
</gene>
<keyword evidence="2" id="KW-1185">Reference proteome</keyword>
<proteinExistence type="predicted"/>
<reference evidence="1 2" key="1">
    <citation type="submission" date="2018-12" db="EMBL/GenBank/DDBJ databases">
        <title>Sequencing of bacterial isolates from soil warming experiment in Harvard Forest, Massachusetts, USA.</title>
        <authorList>
            <person name="Deangelis K."/>
        </authorList>
    </citation>
    <scope>NUCLEOTIDE SEQUENCE [LARGE SCALE GENOMIC DNA]</scope>
    <source>
        <strain evidence="1 2">EB153</strain>
    </source>
</reference>
<dbReference type="Proteomes" id="UP000269669">
    <property type="component" value="Unassembled WGS sequence"/>
</dbReference>